<accession>A0A3M3QE19</accession>
<name>A0A3M3QE19_PSECA</name>
<dbReference type="InterPro" id="IPR021268">
    <property type="entry name" value="DUF2845"/>
</dbReference>
<proteinExistence type="predicted"/>
<evidence type="ECO:0000313" key="4">
    <source>
        <dbReference type="Proteomes" id="UP000269335"/>
    </source>
</evidence>
<sequence length="112" mass="12579">MNPLSHMRIKMLVSLTLATMLGATALPAHAASTLRCGSQLISTGDRAFEVQQKCGEPVSQEVIGTKESFSNDYRQSETVRIEEWIYGPDNGMYQYLHFEGGRLVTIDSKRRR</sequence>
<evidence type="ECO:0000313" key="3">
    <source>
        <dbReference type="EMBL" id="RMN93006.1"/>
    </source>
</evidence>
<evidence type="ECO:0008006" key="6">
    <source>
        <dbReference type="Google" id="ProtNLM"/>
    </source>
</evidence>
<feature type="chain" id="PRO_5043183867" description="Lipoprotein" evidence="1">
    <location>
        <begin position="31"/>
        <end position="112"/>
    </location>
</feature>
<dbReference type="AlphaFoldDB" id="A0A3M3QE19"/>
<evidence type="ECO:0000313" key="2">
    <source>
        <dbReference type="EMBL" id="RMN82404.1"/>
    </source>
</evidence>
<organism evidence="3 5">
    <name type="scientific">Pseudomonas cannabina</name>
    <dbReference type="NCBI Taxonomy" id="86840"/>
    <lineage>
        <taxon>Bacteria</taxon>
        <taxon>Pseudomonadati</taxon>
        <taxon>Pseudomonadota</taxon>
        <taxon>Gammaproteobacteria</taxon>
        <taxon>Pseudomonadales</taxon>
        <taxon>Pseudomonadaceae</taxon>
        <taxon>Pseudomonas</taxon>
    </lineage>
</organism>
<comment type="caution">
    <text evidence="3">The sequence shown here is derived from an EMBL/GenBank/DDBJ whole genome shotgun (WGS) entry which is preliminary data.</text>
</comment>
<dbReference type="Proteomes" id="UP000270524">
    <property type="component" value="Unassembled WGS sequence"/>
</dbReference>
<keyword evidence="1" id="KW-0732">Signal</keyword>
<feature type="signal peptide" evidence="1">
    <location>
        <begin position="1"/>
        <end position="30"/>
    </location>
</feature>
<evidence type="ECO:0000256" key="1">
    <source>
        <dbReference type="SAM" id="SignalP"/>
    </source>
</evidence>
<dbReference type="Proteomes" id="UP000269335">
    <property type="component" value="Unassembled WGS sequence"/>
</dbReference>
<reference evidence="4 5" key="1">
    <citation type="submission" date="2018-08" db="EMBL/GenBank/DDBJ databases">
        <title>Recombination of ecologically and evolutionarily significant loci maintains genetic cohesion in the Pseudomonas syringae species complex.</title>
        <authorList>
            <person name="Dillon M."/>
            <person name="Thakur S."/>
            <person name="Almeida R.N.D."/>
            <person name="Weir B.S."/>
            <person name="Guttman D.S."/>
        </authorList>
    </citation>
    <scope>NUCLEOTIDE SEQUENCE [LARGE SCALE GENOMIC DNA]</scope>
    <source>
        <strain evidence="2 4">ICMP 15201</strain>
        <strain evidence="3 5">ICMP 15203</strain>
    </source>
</reference>
<protein>
    <recommendedName>
        <fullName evidence="6">Lipoprotein</fullName>
    </recommendedName>
</protein>
<dbReference type="Pfam" id="PF11006">
    <property type="entry name" value="DUF2845"/>
    <property type="match status" value="1"/>
</dbReference>
<dbReference type="EMBL" id="RBPH01000108">
    <property type="protein sequence ID" value="RMN82404.1"/>
    <property type="molecule type" value="Genomic_DNA"/>
</dbReference>
<dbReference type="EMBL" id="RBPJ01000209">
    <property type="protein sequence ID" value="RMN93006.1"/>
    <property type="molecule type" value="Genomic_DNA"/>
</dbReference>
<evidence type="ECO:0000313" key="5">
    <source>
        <dbReference type="Proteomes" id="UP000270524"/>
    </source>
</evidence>
<gene>
    <name evidence="3" type="ORF">ALQ51_02505</name>
    <name evidence="2" type="ORF">ALQ53_01752</name>
</gene>